<evidence type="ECO:0000313" key="1">
    <source>
        <dbReference type="EMBL" id="ACT14108.1"/>
    </source>
</evidence>
<dbReference type="HOGENOM" id="CLU_3186945_0_0_6"/>
<reference evidence="1 2" key="1">
    <citation type="submission" date="2009-07" db="EMBL/GenBank/DDBJ databases">
        <title>Complete sequence of Pectobacterium carotovorum subsp. carotovorum PC1.</title>
        <authorList>
            <consortium name="US DOE Joint Genome Institute"/>
            <person name="Lucas S."/>
            <person name="Copeland A."/>
            <person name="Lapidus A."/>
            <person name="Glavina del Rio T."/>
            <person name="Tice H."/>
            <person name="Bruce D."/>
            <person name="Goodwin L."/>
            <person name="Pitluck S."/>
            <person name="Munk A.C."/>
            <person name="Brettin T."/>
            <person name="Detter J.C."/>
            <person name="Han C."/>
            <person name="Tapia R."/>
            <person name="Larimer F."/>
            <person name="Land M."/>
            <person name="Hauser L."/>
            <person name="Kyrpides N."/>
            <person name="Mikhailova N."/>
            <person name="Balakrishnan V."/>
            <person name="Glasner J."/>
            <person name="Perna N.T."/>
        </authorList>
    </citation>
    <scope>NUCLEOTIDE SEQUENCE [LARGE SCALE GENOMIC DNA]</scope>
    <source>
        <strain evidence="1 2">PC1</strain>
    </source>
</reference>
<accession>C6DC14</accession>
<organism evidence="1 2">
    <name type="scientific">Pectobacterium carotovorum subsp. carotovorum (strain PC1)</name>
    <dbReference type="NCBI Taxonomy" id="561230"/>
    <lineage>
        <taxon>Bacteria</taxon>
        <taxon>Pseudomonadati</taxon>
        <taxon>Pseudomonadota</taxon>
        <taxon>Gammaproteobacteria</taxon>
        <taxon>Enterobacterales</taxon>
        <taxon>Pectobacteriaceae</taxon>
        <taxon>Pectobacterium</taxon>
    </lineage>
</organism>
<protein>
    <submittedName>
        <fullName evidence="1">Uncharacterized protein</fullName>
    </submittedName>
</protein>
<gene>
    <name evidence="1" type="ordered locus">PC1_3085</name>
</gene>
<dbReference type="AlphaFoldDB" id="C6DC14"/>
<dbReference type="Proteomes" id="UP000002736">
    <property type="component" value="Chromosome"/>
</dbReference>
<name>C6DC14_PECCP</name>
<sequence>MTRPLALHFRVNVDDIVLLAKKMQQITLGGFISERYHFAEVVGRAG</sequence>
<evidence type="ECO:0000313" key="2">
    <source>
        <dbReference type="Proteomes" id="UP000002736"/>
    </source>
</evidence>
<proteinExistence type="predicted"/>
<dbReference type="KEGG" id="pct:PC1_3085"/>
<dbReference type="EMBL" id="CP001657">
    <property type="protein sequence ID" value="ACT14108.1"/>
    <property type="molecule type" value="Genomic_DNA"/>
</dbReference>